<proteinExistence type="predicted"/>
<protein>
    <submittedName>
        <fullName evidence="2">Uncharacterized protein</fullName>
    </submittedName>
</protein>
<gene>
    <name evidence="2" type="ORF">PL8927_140108</name>
</gene>
<evidence type="ECO:0000313" key="2">
    <source>
        <dbReference type="EMBL" id="VXD11329.1"/>
    </source>
</evidence>
<feature type="region of interest" description="Disordered" evidence="1">
    <location>
        <begin position="1"/>
        <end position="53"/>
    </location>
</feature>
<sequence length="53" mass="5659">MVTPIELCQNRSHVNLHNPDIRRTSETPGHPESSGGIARHPQDSRDGGGTGSV</sequence>
<evidence type="ECO:0000256" key="1">
    <source>
        <dbReference type="SAM" id="MobiDB-lite"/>
    </source>
</evidence>
<keyword evidence="3" id="KW-1185">Reference proteome</keyword>
<name>A0A7Z9BJL6_9CYAN</name>
<reference evidence="2" key="1">
    <citation type="submission" date="2019-10" db="EMBL/GenBank/DDBJ databases">
        <authorList>
            <consortium name="Genoscope - CEA"/>
            <person name="William W."/>
        </authorList>
    </citation>
    <scope>NUCLEOTIDE SEQUENCE [LARGE SCALE GENOMIC DNA]</scope>
    <source>
        <strain evidence="2">BBR_PRJEB10992</strain>
    </source>
</reference>
<dbReference type="Proteomes" id="UP000184550">
    <property type="component" value="Unassembled WGS sequence"/>
</dbReference>
<dbReference type="AlphaFoldDB" id="A0A7Z9BJL6"/>
<accession>A0A7Z9BJL6</accession>
<evidence type="ECO:0000313" key="3">
    <source>
        <dbReference type="Proteomes" id="UP000184550"/>
    </source>
</evidence>
<dbReference type="EMBL" id="CZCU02000046">
    <property type="protein sequence ID" value="VXD11329.1"/>
    <property type="molecule type" value="Genomic_DNA"/>
</dbReference>
<organism evidence="2 3">
    <name type="scientific">Planktothrix serta PCC 8927</name>
    <dbReference type="NCBI Taxonomy" id="671068"/>
    <lineage>
        <taxon>Bacteria</taxon>
        <taxon>Bacillati</taxon>
        <taxon>Cyanobacteriota</taxon>
        <taxon>Cyanophyceae</taxon>
        <taxon>Oscillatoriophycideae</taxon>
        <taxon>Oscillatoriales</taxon>
        <taxon>Microcoleaceae</taxon>
        <taxon>Planktothrix</taxon>
    </lineage>
</organism>
<comment type="caution">
    <text evidence="2">The sequence shown here is derived from an EMBL/GenBank/DDBJ whole genome shotgun (WGS) entry which is preliminary data.</text>
</comment>